<dbReference type="PANTHER" id="PTHR31351:SF24">
    <property type="entry name" value="VAN3-BINDING PROTEIN-LIKE"/>
    <property type="match status" value="1"/>
</dbReference>
<protein>
    <recommendedName>
        <fullName evidence="1">PH domain-containing protein</fullName>
    </recommendedName>
</protein>
<sequence>MRRRDHLLLMDAAPPPAAVAAAVQTLMEPMEFLSRSWSVSASDISRVLTGGVGARRSTNFVVDRLSGMLMPETLALAAASSTNLSPRKRVRSSAIGWRVREVFLRDDLIRSSSFCVQYSRCRSAISAHQHTIGRWFYHRDGSSSSSSSRVDKARAERARVHAAVTVASVAAAVAAVASGAANDPDDLDDAKMDAALASATQLLASHCIEIAELAGADHDQVASAVEAAVDVRSPGDLMTLTASAATALRGATALRLRAQREARSKAAAVAPYEKTGSCRGDIWCKEGTLLKRSRKGALHRKRVAVYINKKSQVIMKLKSKHIGGAFSKKKKSVVYGVDDDVQAWPAPHACGGGAVPPAPETASSEKCQFGLRTAQGVVEFQCESRAQKQDWVESVKNLLRQAAGGTAQLEHSFESLRLSAS</sequence>
<dbReference type="Gene3D" id="2.30.29.30">
    <property type="entry name" value="Pleckstrin-homology domain (PH domain)/Phosphotyrosine-binding domain (PTB)"/>
    <property type="match status" value="1"/>
</dbReference>
<dbReference type="GO" id="GO:0010305">
    <property type="term" value="P:leaf vascular tissue pattern formation"/>
    <property type="evidence" value="ECO:0007669"/>
    <property type="project" value="TreeGrafter"/>
</dbReference>
<dbReference type="InterPro" id="IPR013666">
    <property type="entry name" value="PH_pln"/>
</dbReference>
<dbReference type="GO" id="GO:0009734">
    <property type="term" value="P:auxin-activated signaling pathway"/>
    <property type="evidence" value="ECO:0007669"/>
    <property type="project" value="TreeGrafter"/>
</dbReference>
<dbReference type="Proteomes" id="UP000007015">
    <property type="component" value="Chromosome 2"/>
</dbReference>
<dbReference type="InterPro" id="IPR008546">
    <property type="entry name" value="VAN3-bd-like_auxin_canal"/>
</dbReference>
<dbReference type="PANTHER" id="PTHR31351">
    <property type="entry name" value="EXPRESSED PROTEIN"/>
    <property type="match status" value="1"/>
</dbReference>
<accession>A2X7Z5</accession>
<keyword evidence="3" id="KW-1185">Reference proteome</keyword>
<dbReference type="EMBL" id="CM000127">
    <property type="protein sequence ID" value="EAY86955.1"/>
    <property type="molecule type" value="Genomic_DNA"/>
</dbReference>
<dbReference type="SUPFAM" id="SSF50729">
    <property type="entry name" value="PH domain-like"/>
    <property type="match status" value="1"/>
</dbReference>
<dbReference type="STRING" id="39946.A2X7Z5"/>
<evidence type="ECO:0000313" key="3">
    <source>
        <dbReference type="Proteomes" id="UP000007015"/>
    </source>
</evidence>
<reference evidence="2 3" key="1">
    <citation type="journal article" date="2005" name="PLoS Biol.">
        <title>The genomes of Oryza sativa: a history of duplications.</title>
        <authorList>
            <person name="Yu J."/>
            <person name="Wang J."/>
            <person name="Lin W."/>
            <person name="Li S."/>
            <person name="Li H."/>
            <person name="Zhou J."/>
            <person name="Ni P."/>
            <person name="Dong W."/>
            <person name="Hu S."/>
            <person name="Zeng C."/>
            <person name="Zhang J."/>
            <person name="Zhang Y."/>
            <person name="Li R."/>
            <person name="Xu Z."/>
            <person name="Li S."/>
            <person name="Li X."/>
            <person name="Zheng H."/>
            <person name="Cong L."/>
            <person name="Lin L."/>
            <person name="Yin J."/>
            <person name="Geng J."/>
            <person name="Li G."/>
            <person name="Shi J."/>
            <person name="Liu J."/>
            <person name="Lv H."/>
            <person name="Li J."/>
            <person name="Wang J."/>
            <person name="Deng Y."/>
            <person name="Ran L."/>
            <person name="Shi X."/>
            <person name="Wang X."/>
            <person name="Wu Q."/>
            <person name="Li C."/>
            <person name="Ren X."/>
            <person name="Wang J."/>
            <person name="Wang X."/>
            <person name="Li D."/>
            <person name="Liu D."/>
            <person name="Zhang X."/>
            <person name="Ji Z."/>
            <person name="Zhao W."/>
            <person name="Sun Y."/>
            <person name="Zhang Z."/>
            <person name="Bao J."/>
            <person name="Han Y."/>
            <person name="Dong L."/>
            <person name="Ji J."/>
            <person name="Chen P."/>
            <person name="Wu S."/>
            <person name="Liu J."/>
            <person name="Xiao Y."/>
            <person name="Bu D."/>
            <person name="Tan J."/>
            <person name="Yang L."/>
            <person name="Ye C."/>
            <person name="Zhang J."/>
            <person name="Xu J."/>
            <person name="Zhou Y."/>
            <person name="Yu Y."/>
            <person name="Zhang B."/>
            <person name="Zhuang S."/>
            <person name="Wei H."/>
            <person name="Liu B."/>
            <person name="Lei M."/>
            <person name="Yu H."/>
            <person name="Li Y."/>
            <person name="Xu H."/>
            <person name="Wei S."/>
            <person name="He X."/>
            <person name="Fang L."/>
            <person name="Zhang Z."/>
            <person name="Zhang Y."/>
            <person name="Huang X."/>
            <person name="Su Z."/>
            <person name="Tong W."/>
            <person name="Li J."/>
            <person name="Tong Z."/>
            <person name="Li S."/>
            <person name="Ye J."/>
            <person name="Wang L."/>
            <person name="Fang L."/>
            <person name="Lei T."/>
            <person name="Chen C."/>
            <person name="Chen H."/>
            <person name="Xu Z."/>
            <person name="Li H."/>
            <person name="Huang H."/>
            <person name="Zhang F."/>
            <person name="Xu H."/>
            <person name="Li N."/>
            <person name="Zhao C."/>
            <person name="Li S."/>
            <person name="Dong L."/>
            <person name="Huang Y."/>
            <person name="Li L."/>
            <person name="Xi Y."/>
            <person name="Qi Q."/>
            <person name="Li W."/>
            <person name="Zhang B."/>
            <person name="Hu W."/>
            <person name="Zhang Y."/>
            <person name="Tian X."/>
            <person name="Jiao Y."/>
            <person name="Liang X."/>
            <person name="Jin J."/>
            <person name="Gao L."/>
            <person name="Zheng W."/>
            <person name="Hao B."/>
            <person name="Liu S."/>
            <person name="Wang W."/>
            <person name="Yuan L."/>
            <person name="Cao M."/>
            <person name="McDermott J."/>
            <person name="Samudrala R."/>
            <person name="Wang J."/>
            <person name="Wong G.K."/>
            <person name="Yang H."/>
        </authorList>
    </citation>
    <scope>NUCLEOTIDE SEQUENCE [LARGE SCALE GENOMIC DNA]</scope>
    <source>
        <strain evidence="3">cv. 93-11</strain>
    </source>
</reference>
<gene>
    <name evidence="2" type="ORF">OsI_08344</name>
</gene>
<name>A2X7Z5_ORYSI</name>
<dbReference type="InterPro" id="IPR011993">
    <property type="entry name" value="PH-like_dom_sf"/>
</dbReference>
<dbReference type="Pfam" id="PF08458">
    <property type="entry name" value="PH_2"/>
    <property type="match status" value="1"/>
</dbReference>
<dbReference type="OMA" id="HQHTIGR"/>
<dbReference type="SMART" id="SM00233">
    <property type="entry name" value="PH"/>
    <property type="match status" value="1"/>
</dbReference>
<dbReference type="AlphaFoldDB" id="A2X7Z5"/>
<proteinExistence type="predicted"/>
<dbReference type="InterPro" id="IPR001849">
    <property type="entry name" value="PH_domain"/>
</dbReference>
<feature type="domain" description="PH" evidence="1">
    <location>
        <begin position="283"/>
        <end position="402"/>
    </location>
</feature>
<dbReference type="GO" id="GO:0010087">
    <property type="term" value="P:phloem or xylem histogenesis"/>
    <property type="evidence" value="ECO:0007669"/>
    <property type="project" value="TreeGrafter"/>
</dbReference>
<organism evidence="2 3">
    <name type="scientific">Oryza sativa subsp. indica</name>
    <name type="common">Rice</name>
    <dbReference type="NCBI Taxonomy" id="39946"/>
    <lineage>
        <taxon>Eukaryota</taxon>
        <taxon>Viridiplantae</taxon>
        <taxon>Streptophyta</taxon>
        <taxon>Embryophyta</taxon>
        <taxon>Tracheophyta</taxon>
        <taxon>Spermatophyta</taxon>
        <taxon>Magnoliopsida</taxon>
        <taxon>Liliopsida</taxon>
        <taxon>Poales</taxon>
        <taxon>Poaceae</taxon>
        <taxon>BOP clade</taxon>
        <taxon>Oryzoideae</taxon>
        <taxon>Oryzeae</taxon>
        <taxon>Oryzinae</taxon>
        <taxon>Oryza</taxon>
        <taxon>Oryza sativa</taxon>
    </lineage>
</organism>
<evidence type="ECO:0000259" key="1">
    <source>
        <dbReference type="SMART" id="SM00233"/>
    </source>
</evidence>
<dbReference type="Pfam" id="PF05703">
    <property type="entry name" value="Auxin_canalis"/>
    <property type="match status" value="1"/>
</dbReference>
<dbReference type="InterPro" id="IPR040269">
    <property type="entry name" value="VAB"/>
</dbReference>
<dbReference type="Gramene" id="BGIOSGA005905-TA">
    <property type="protein sequence ID" value="BGIOSGA005905-PA"/>
    <property type="gene ID" value="BGIOSGA005905"/>
</dbReference>
<dbReference type="HOGENOM" id="CLU_033023_1_1_1"/>
<evidence type="ECO:0000313" key="2">
    <source>
        <dbReference type="EMBL" id="EAY86955.1"/>
    </source>
</evidence>